<evidence type="ECO:0000313" key="1">
    <source>
        <dbReference type="EMBL" id="KAI6291601.1"/>
    </source>
</evidence>
<protein>
    <submittedName>
        <fullName evidence="1">Uncharacterized protein</fullName>
    </submittedName>
</protein>
<dbReference type="EMBL" id="JABSND010000350">
    <property type="protein sequence ID" value="KAI6291601.1"/>
    <property type="molecule type" value="Genomic_DNA"/>
</dbReference>
<reference evidence="1" key="1">
    <citation type="submission" date="2021-01" db="EMBL/GenBank/DDBJ databases">
        <title>Deciphering the adaptive evolutionary patterns associated with biogeogrpahic diversity in the finger millet blast pathogen Magnaporthe oryzae in Eastern Africa.</title>
        <authorList>
            <person name="Onyema G."/>
            <person name="Shittu T.A."/>
            <person name="Dodsworth S."/>
            <person name="Devilliers S."/>
            <person name="Muthumeenakshi S."/>
            <person name="Sreenivasaprasad S."/>
        </authorList>
    </citation>
    <scope>NUCLEOTIDE SEQUENCE</scope>
    <source>
        <strain evidence="1">D15/s37</strain>
    </source>
</reference>
<accession>A0ABQ8N5M3</accession>
<gene>
    <name evidence="1" type="ORF">MCOR33_010485</name>
</gene>
<sequence>MLVYVGNIAGVHFITRHNHHLQHMLCAVHSLELHILQGFEQCIDTREAVGVPTPSFNGSLELLLVLLALVHVLFEVKCVI</sequence>
<organism evidence="1 2">
    <name type="scientific">Pyricularia grisea</name>
    <name type="common">Crabgrass-specific blast fungus</name>
    <name type="synonym">Magnaporthe grisea</name>
    <dbReference type="NCBI Taxonomy" id="148305"/>
    <lineage>
        <taxon>Eukaryota</taxon>
        <taxon>Fungi</taxon>
        <taxon>Dikarya</taxon>
        <taxon>Ascomycota</taxon>
        <taxon>Pezizomycotina</taxon>
        <taxon>Sordariomycetes</taxon>
        <taxon>Sordariomycetidae</taxon>
        <taxon>Magnaporthales</taxon>
        <taxon>Pyriculariaceae</taxon>
        <taxon>Pyricularia</taxon>
    </lineage>
</organism>
<name>A0ABQ8N5M3_PYRGI</name>
<dbReference type="Proteomes" id="UP001059893">
    <property type="component" value="Unassembled WGS sequence"/>
</dbReference>
<proteinExistence type="predicted"/>
<keyword evidence="2" id="KW-1185">Reference proteome</keyword>
<evidence type="ECO:0000313" key="2">
    <source>
        <dbReference type="Proteomes" id="UP001059893"/>
    </source>
</evidence>
<comment type="caution">
    <text evidence="1">The sequence shown here is derived from an EMBL/GenBank/DDBJ whole genome shotgun (WGS) entry which is preliminary data.</text>
</comment>